<evidence type="ECO:0000313" key="2">
    <source>
        <dbReference type="Proteomes" id="UP000015106"/>
    </source>
</evidence>
<sequence>MLDHQRIISCTVEDVISHGVQEISDSHVSIQLNWATNI</sequence>
<dbReference type="AlphaFoldDB" id="A0A8R7PXA6"/>
<keyword evidence="2" id="KW-1185">Reference proteome</keyword>
<evidence type="ECO:0000313" key="1">
    <source>
        <dbReference type="EnsemblPlants" id="TuG1812G0300004318.01.T01.cds294365"/>
    </source>
</evidence>
<reference evidence="1" key="3">
    <citation type="submission" date="2022-06" db="UniProtKB">
        <authorList>
            <consortium name="EnsemblPlants"/>
        </authorList>
    </citation>
    <scope>IDENTIFICATION</scope>
</reference>
<reference evidence="2" key="1">
    <citation type="journal article" date="2013" name="Nature">
        <title>Draft genome of the wheat A-genome progenitor Triticum urartu.</title>
        <authorList>
            <person name="Ling H.Q."/>
            <person name="Zhao S."/>
            <person name="Liu D."/>
            <person name="Wang J."/>
            <person name="Sun H."/>
            <person name="Zhang C."/>
            <person name="Fan H."/>
            <person name="Li D."/>
            <person name="Dong L."/>
            <person name="Tao Y."/>
            <person name="Gao C."/>
            <person name="Wu H."/>
            <person name="Li Y."/>
            <person name="Cui Y."/>
            <person name="Guo X."/>
            <person name="Zheng S."/>
            <person name="Wang B."/>
            <person name="Yu K."/>
            <person name="Liang Q."/>
            <person name="Yang W."/>
            <person name="Lou X."/>
            <person name="Chen J."/>
            <person name="Feng M."/>
            <person name="Jian J."/>
            <person name="Zhang X."/>
            <person name="Luo G."/>
            <person name="Jiang Y."/>
            <person name="Liu J."/>
            <person name="Wang Z."/>
            <person name="Sha Y."/>
            <person name="Zhang B."/>
            <person name="Wu H."/>
            <person name="Tang D."/>
            <person name="Shen Q."/>
            <person name="Xue P."/>
            <person name="Zou S."/>
            <person name="Wang X."/>
            <person name="Liu X."/>
            <person name="Wang F."/>
            <person name="Yang Y."/>
            <person name="An X."/>
            <person name="Dong Z."/>
            <person name="Zhang K."/>
            <person name="Zhang X."/>
            <person name="Luo M.C."/>
            <person name="Dvorak J."/>
            <person name="Tong Y."/>
            <person name="Wang J."/>
            <person name="Yang H."/>
            <person name="Li Z."/>
            <person name="Wang D."/>
            <person name="Zhang A."/>
            <person name="Wang J."/>
        </authorList>
    </citation>
    <scope>NUCLEOTIDE SEQUENCE</scope>
    <source>
        <strain evidence="2">cv. G1812</strain>
    </source>
</reference>
<organism evidence="1 2">
    <name type="scientific">Triticum urartu</name>
    <name type="common">Red wild einkorn</name>
    <name type="synonym">Crithodium urartu</name>
    <dbReference type="NCBI Taxonomy" id="4572"/>
    <lineage>
        <taxon>Eukaryota</taxon>
        <taxon>Viridiplantae</taxon>
        <taxon>Streptophyta</taxon>
        <taxon>Embryophyta</taxon>
        <taxon>Tracheophyta</taxon>
        <taxon>Spermatophyta</taxon>
        <taxon>Magnoliopsida</taxon>
        <taxon>Liliopsida</taxon>
        <taxon>Poales</taxon>
        <taxon>Poaceae</taxon>
        <taxon>BOP clade</taxon>
        <taxon>Pooideae</taxon>
        <taxon>Triticodae</taxon>
        <taxon>Triticeae</taxon>
        <taxon>Triticinae</taxon>
        <taxon>Triticum</taxon>
    </lineage>
</organism>
<dbReference type="Gramene" id="TuG1812G0300004318.01.T01">
    <property type="protein sequence ID" value="TuG1812G0300004318.01.T01.cds294365"/>
    <property type="gene ID" value="TuG1812G0300004318.01"/>
</dbReference>
<dbReference type="Proteomes" id="UP000015106">
    <property type="component" value="Chromosome 3"/>
</dbReference>
<dbReference type="EnsemblPlants" id="TuG1812G0300004318.01.T01">
    <property type="protein sequence ID" value="TuG1812G0300004318.01.T01.cds294365"/>
    <property type="gene ID" value="TuG1812G0300004318.01"/>
</dbReference>
<reference evidence="1" key="2">
    <citation type="submission" date="2018-03" db="EMBL/GenBank/DDBJ databases">
        <title>The Triticum urartu genome reveals the dynamic nature of wheat genome evolution.</title>
        <authorList>
            <person name="Ling H."/>
            <person name="Ma B."/>
            <person name="Shi X."/>
            <person name="Liu H."/>
            <person name="Dong L."/>
            <person name="Sun H."/>
            <person name="Cao Y."/>
            <person name="Gao Q."/>
            <person name="Zheng S."/>
            <person name="Li Y."/>
            <person name="Yu Y."/>
            <person name="Du H."/>
            <person name="Qi M."/>
            <person name="Li Y."/>
            <person name="Yu H."/>
            <person name="Cui Y."/>
            <person name="Wang N."/>
            <person name="Chen C."/>
            <person name="Wu H."/>
            <person name="Zhao Y."/>
            <person name="Zhang J."/>
            <person name="Li Y."/>
            <person name="Zhou W."/>
            <person name="Zhang B."/>
            <person name="Hu W."/>
            <person name="Eijk M."/>
            <person name="Tang J."/>
            <person name="Witsenboer H."/>
            <person name="Zhao S."/>
            <person name="Li Z."/>
            <person name="Zhang A."/>
            <person name="Wang D."/>
            <person name="Liang C."/>
        </authorList>
    </citation>
    <scope>NUCLEOTIDE SEQUENCE [LARGE SCALE GENOMIC DNA]</scope>
    <source>
        <strain evidence="1">cv. G1812</strain>
    </source>
</reference>
<accession>A0A8R7PXA6</accession>
<proteinExistence type="predicted"/>
<protein>
    <submittedName>
        <fullName evidence="1">Uncharacterized protein</fullName>
    </submittedName>
</protein>
<name>A0A8R7PXA6_TRIUA</name>